<feature type="transmembrane region" description="Helical" evidence="13">
    <location>
        <begin position="12"/>
        <end position="31"/>
    </location>
</feature>
<evidence type="ECO:0000313" key="14">
    <source>
        <dbReference type="Proteomes" id="UP000504632"/>
    </source>
</evidence>
<comment type="subcellular location">
    <subcellularLocation>
        <location evidence="1 12">Membrane</location>
        <topology evidence="1 12">Multi-pass membrane protein</topology>
    </subcellularLocation>
</comment>
<reference evidence="15" key="1">
    <citation type="submission" date="2025-08" db="UniProtKB">
        <authorList>
            <consortium name="RefSeq"/>
        </authorList>
    </citation>
    <scope>IDENTIFICATION</scope>
</reference>
<evidence type="ECO:0000256" key="8">
    <source>
        <dbReference type="ARBA" id="ARBA00023136"/>
    </source>
</evidence>
<protein>
    <recommendedName>
        <fullName evidence="12">Taste receptor type 2</fullName>
    </recommendedName>
</protein>
<evidence type="ECO:0000256" key="10">
    <source>
        <dbReference type="ARBA" id="ARBA00023224"/>
    </source>
</evidence>
<evidence type="ECO:0000256" key="9">
    <source>
        <dbReference type="ARBA" id="ARBA00023170"/>
    </source>
</evidence>
<sequence length="329" mass="36362">MTLGESADMVAMTIMVATGIALNVFNLIFTVQQLWKAKSVQTVNLIISSISLNNIILVLSCFYMVLDTFMEWDLFCESSTHPFILTLLYLWLSSSSISVWSIAHLSVFYCIKVVTFSRQCLKALKTNISSIINAAVLVTYPLALCMFSPMLTLSAAESDSGYSTINSTWNATSNVTKCPSLVFMAGIDPSLFTLIFVCFLCLFPLMTMLPTSLRLVVHLCGHTLSLRKNQTQVQSADSYLLVCKLTISLVGVYLTTLAFVSIFFLSALQSNRISYTVIVFSFSFYVIMTAGLLTASNKFLKDKLWGLSCCKKPQEASSKSQTETEKGSV</sequence>
<evidence type="ECO:0000256" key="6">
    <source>
        <dbReference type="ARBA" id="ARBA00022989"/>
    </source>
</evidence>
<keyword evidence="7 12" id="KW-0297">G-protein coupled receptor</keyword>
<evidence type="ECO:0000256" key="7">
    <source>
        <dbReference type="ARBA" id="ARBA00023040"/>
    </source>
</evidence>
<dbReference type="Proteomes" id="UP000504632">
    <property type="component" value="Chromosome 1"/>
</dbReference>
<evidence type="ECO:0000256" key="12">
    <source>
        <dbReference type="RuleBase" id="RU004424"/>
    </source>
</evidence>
<feature type="transmembrane region" description="Helical" evidence="13">
    <location>
        <begin position="131"/>
        <end position="151"/>
    </location>
</feature>
<comment type="similarity">
    <text evidence="2 11">Belongs to the G-protein coupled receptor T2R family.</text>
</comment>
<keyword evidence="4 12" id="KW-0716">Sensory transduction</keyword>
<dbReference type="GeneID" id="115804785"/>
<feature type="transmembrane region" description="Helical" evidence="13">
    <location>
        <begin position="86"/>
        <end position="111"/>
    </location>
</feature>
<evidence type="ECO:0000256" key="3">
    <source>
        <dbReference type="ARBA" id="ARBA00022480"/>
    </source>
</evidence>
<keyword evidence="5 12" id="KW-0812">Transmembrane</keyword>
<dbReference type="Pfam" id="PF05296">
    <property type="entry name" value="TAS2R"/>
    <property type="match status" value="1"/>
</dbReference>
<dbReference type="PANTHER" id="PTHR11394:SF47">
    <property type="entry name" value="TASTE RECEPTOR TYPE 2 MEMBER 40"/>
    <property type="match status" value="1"/>
</dbReference>
<dbReference type="OrthoDB" id="8876749at2759"/>
<dbReference type="AlphaFoldDB" id="A0A6J2UM97"/>
<dbReference type="GO" id="GO:0004930">
    <property type="term" value="F:G protein-coupled receptor activity"/>
    <property type="evidence" value="ECO:0007669"/>
    <property type="project" value="UniProtKB-KW"/>
</dbReference>
<dbReference type="Gene3D" id="1.20.1070.10">
    <property type="entry name" value="Rhodopsin 7-helix transmembrane proteins"/>
    <property type="match status" value="1"/>
</dbReference>
<evidence type="ECO:0000256" key="11">
    <source>
        <dbReference type="RuleBase" id="RU004423"/>
    </source>
</evidence>
<dbReference type="InterPro" id="IPR007960">
    <property type="entry name" value="TAS2R"/>
</dbReference>
<feature type="transmembrane region" description="Helical" evidence="13">
    <location>
        <begin position="191"/>
        <end position="217"/>
    </location>
</feature>
<gene>
    <name evidence="15" type="primary">tas2r200.1</name>
</gene>
<keyword evidence="9 12" id="KW-0675">Receptor</keyword>
<evidence type="ECO:0000313" key="15">
    <source>
        <dbReference type="RefSeq" id="XP_030621143.1"/>
    </source>
</evidence>
<keyword evidence="10 12" id="KW-0807">Transducer</keyword>
<dbReference type="SUPFAM" id="SSF81321">
    <property type="entry name" value="Family A G protein-coupled receptor-like"/>
    <property type="match status" value="1"/>
</dbReference>
<keyword evidence="14" id="KW-1185">Reference proteome</keyword>
<evidence type="ECO:0000256" key="2">
    <source>
        <dbReference type="ARBA" id="ARBA00007376"/>
    </source>
</evidence>
<dbReference type="InParanoid" id="A0A6J2UM97"/>
<dbReference type="FunCoup" id="A0A6J2UM97">
    <property type="interactions" value="781"/>
</dbReference>
<organism evidence="14 15">
    <name type="scientific">Chanos chanos</name>
    <name type="common">Milkfish</name>
    <name type="synonym">Mugil chanos</name>
    <dbReference type="NCBI Taxonomy" id="29144"/>
    <lineage>
        <taxon>Eukaryota</taxon>
        <taxon>Metazoa</taxon>
        <taxon>Chordata</taxon>
        <taxon>Craniata</taxon>
        <taxon>Vertebrata</taxon>
        <taxon>Euteleostomi</taxon>
        <taxon>Actinopterygii</taxon>
        <taxon>Neopterygii</taxon>
        <taxon>Teleostei</taxon>
        <taxon>Ostariophysi</taxon>
        <taxon>Gonorynchiformes</taxon>
        <taxon>Chanidae</taxon>
        <taxon>Chanos</taxon>
    </lineage>
</organism>
<proteinExistence type="inferred from homology"/>
<feature type="transmembrane region" description="Helical" evidence="13">
    <location>
        <begin position="273"/>
        <end position="295"/>
    </location>
</feature>
<accession>A0A6J2UM97</accession>
<name>A0A6J2UM97_CHACN</name>
<evidence type="ECO:0000256" key="5">
    <source>
        <dbReference type="ARBA" id="ARBA00022692"/>
    </source>
</evidence>
<feature type="transmembrane region" description="Helical" evidence="13">
    <location>
        <begin position="43"/>
        <end position="66"/>
    </location>
</feature>
<dbReference type="CTD" id="664690"/>
<keyword evidence="3 12" id="KW-0919">Taste</keyword>
<dbReference type="RefSeq" id="XP_030621143.1">
    <property type="nucleotide sequence ID" value="XM_030765283.1"/>
</dbReference>
<evidence type="ECO:0000256" key="1">
    <source>
        <dbReference type="ARBA" id="ARBA00004141"/>
    </source>
</evidence>
<dbReference type="GO" id="GO:0033038">
    <property type="term" value="F:bitter taste receptor activity"/>
    <property type="evidence" value="ECO:0007669"/>
    <property type="project" value="InterPro"/>
</dbReference>
<dbReference type="GO" id="GO:0016020">
    <property type="term" value="C:membrane"/>
    <property type="evidence" value="ECO:0007669"/>
    <property type="project" value="UniProtKB-SubCell"/>
</dbReference>
<feature type="transmembrane region" description="Helical" evidence="13">
    <location>
        <begin position="238"/>
        <end position="267"/>
    </location>
</feature>
<evidence type="ECO:0000256" key="13">
    <source>
        <dbReference type="SAM" id="Phobius"/>
    </source>
</evidence>
<dbReference type="PANTHER" id="PTHR11394">
    <property type="entry name" value="TASTE RECEPTOR TYPE 2"/>
    <property type="match status" value="1"/>
</dbReference>
<keyword evidence="6 13" id="KW-1133">Transmembrane helix</keyword>
<keyword evidence="8 12" id="KW-0472">Membrane</keyword>
<evidence type="ECO:0000256" key="4">
    <source>
        <dbReference type="ARBA" id="ARBA00022606"/>
    </source>
</evidence>